<dbReference type="OrthoDB" id="5829863at2759"/>
<dbReference type="Proteomes" id="UP000270924">
    <property type="component" value="Unassembled WGS sequence"/>
</dbReference>
<dbReference type="InterPro" id="IPR008734">
    <property type="entry name" value="PHK_A/B_su"/>
</dbReference>
<keyword evidence="5" id="KW-0472">Membrane</keyword>
<dbReference type="GO" id="GO:0005516">
    <property type="term" value="F:calmodulin binding"/>
    <property type="evidence" value="ECO:0007669"/>
    <property type="project" value="UniProtKB-KW"/>
</dbReference>
<dbReference type="GO" id="GO:0005964">
    <property type="term" value="C:phosphorylase kinase complex"/>
    <property type="evidence" value="ECO:0007669"/>
    <property type="project" value="TreeGrafter"/>
</dbReference>
<dbReference type="PANTHER" id="PTHR10749">
    <property type="entry name" value="PHOSPHORYLASE B KINASE REGULATORY SUBUNIT"/>
    <property type="match status" value="1"/>
</dbReference>
<comment type="similarity">
    <text evidence="2 5">Belongs to the phosphorylase b kinase regulatory chain family.</text>
</comment>
<evidence type="ECO:0000256" key="3">
    <source>
        <dbReference type="ARBA" id="ARBA00022600"/>
    </source>
</evidence>
<evidence type="ECO:0000256" key="4">
    <source>
        <dbReference type="ARBA" id="ARBA00022860"/>
    </source>
</evidence>
<dbReference type="InterPro" id="IPR008928">
    <property type="entry name" value="6-hairpin_glycosidase_sf"/>
</dbReference>
<protein>
    <recommendedName>
        <fullName evidence="5">Phosphorylase b kinase regulatory subunit</fullName>
    </recommendedName>
</protein>
<comment type="function">
    <text evidence="5">Phosphorylase b kinase catalyzes the phosphorylation of serine in certain substrates, including troponin I.</text>
</comment>
<feature type="domain" description="GH15-like" evidence="6">
    <location>
        <begin position="76"/>
        <end position="153"/>
    </location>
</feature>
<accession>A0A3P7GME6</accession>
<dbReference type="AlphaFoldDB" id="A0A3P7GME6"/>
<evidence type="ECO:0000256" key="1">
    <source>
        <dbReference type="ARBA" id="ARBA00005131"/>
    </source>
</evidence>
<organism evidence="7 8">
    <name type="scientific">Wuchereria bancrofti</name>
    <dbReference type="NCBI Taxonomy" id="6293"/>
    <lineage>
        <taxon>Eukaryota</taxon>
        <taxon>Metazoa</taxon>
        <taxon>Ecdysozoa</taxon>
        <taxon>Nematoda</taxon>
        <taxon>Chromadorea</taxon>
        <taxon>Rhabditida</taxon>
        <taxon>Spirurina</taxon>
        <taxon>Spiruromorpha</taxon>
        <taxon>Filarioidea</taxon>
        <taxon>Onchocercidae</taxon>
        <taxon>Wuchereria</taxon>
    </lineage>
</organism>
<dbReference type="EMBL" id="UYWW01013325">
    <property type="protein sequence ID" value="VDM23322.1"/>
    <property type="molecule type" value="Genomic_DNA"/>
</dbReference>
<evidence type="ECO:0000256" key="5">
    <source>
        <dbReference type="RuleBase" id="RU364123"/>
    </source>
</evidence>
<dbReference type="OMA" id="WWASSIR"/>
<comment type="pathway">
    <text evidence="1 5">Glycan biosynthesis; glycogen metabolism.</text>
</comment>
<keyword evidence="4 5" id="KW-0112">Calmodulin-binding</keyword>
<evidence type="ECO:0000313" key="8">
    <source>
        <dbReference type="Proteomes" id="UP000270924"/>
    </source>
</evidence>
<evidence type="ECO:0000259" key="6">
    <source>
        <dbReference type="Pfam" id="PF00723"/>
    </source>
</evidence>
<keyword evidence="5" id="KW-0119">Carbohydrate metabolism</keyword>
<evidence type="ECO:0000256" key="2">
    <source>
        <dbReference type="ARBA" id="ARBA00007128"/>
    </source>
</evidence>
<name>A0A3P7GME6_WUCBA</name>
<feature type="non-terminal residue" evidence="7">
    <location>
        <position position="241"/>
    </location>
</feature>
<sequence>MLGLKKRPHKRRNANIHLRRLTQAYLTPVNQFQPLVVRTAYDKVDSVYYLVQKLILNQQSVTSGLFPRYSKNCEIGFVKDSIYCALACWTCSIAYKRLDDDRGRQTELRQSAVKAMRGIMFCWMQELDNLNHFKENISPEFSLHARFDLHTGMVLSTPNEKVIYTHDEVCFVQNLVFYIERTYRTPDFGMWGTGSRYNVGERELHASSLGMVKAALEAINGFNLYGTAGTSSSVIYVDIDG</sequence>
<dbReference type="InterPro" id="IPR011613">
    <property type="entry name" value="GH15-like"/>
</dbReference>
<keyword evidence="5" id="KW-1003">Cell membrane</keyword>
<dbReference type="GO" id="GO:0005886">
    <property type="term" value="C:plasma membrane"/>
    <property type="evidence" value="ECO:0007669"/>
    <property type="project" value="UniProtKB-SubCell"/>
</dbReference>
<evidence type="ECO:0000313" key="7">
    <source>
        <dbReference type="EMBL" id="VDM23322.1"/>
    </source>
</evidence>
<dbReference type="PANTHER" id="PTHR10749:SF8">
    <property type="entry name" value="PHOSPHORYLASE B KINASE REGULATORY SUBUNIT BETA"/>
    <property type="match status" value="1"/>
</dbReference>
<proteinExistence type="inferred from homology"/>
<feature type="domain" description="GH15-like" evidence="6">
    <location>
        <begin position="160"/>
        <end position="231"/>
    </location>
</feature>
<keyword evidence="5" id="KW-0636">Prenylation</keyword>
<comment type="subcellular location">
    <subcellularLocation>
        <location evidence="5">Cell membrane</location>
        <topology evidence="5">Lipid-anchor</topology>
        <orientation evidence="5">Cytoplasmic side</orientation>
    </subcellularLocation>
</comment>
<dbReference type="Pfam" id="PF00723">
    <property type="entry name" value="Glyco_hydro_15"/>
    <property type="match status" value="2"/>
</dbReference>
<gene>
    <name evidence="7" type="ORF">WBA_LOCUS12943</name>
</gene>
<dbReference type="InParanoid" id="A0A3P7GME6"/>
<dbReference type="UniPathway" id="UPA00163"/>
<keyword evidence="5" id="KW-0449">Lipoprotein</keyword>
<reference evidence="7 8" key="1">
    <citation type="submission" date="2018-11" db="EMBL/GenBank/DDBJ databases">
        <authorList>
            <consortium name="Pathogen Informatics"/>
        </authorList>
    </citation>
    <scope>NUCLEOTIDE SEQUENCE [LARGE SCALE GENOMIC DNA]</scope>
</reference>
<dbReference type="GO" id="GO:0005977">
    <property type="term" value="P:glycogen metabolic process"/>
    <property type="evidence" value="ECO:0007669"/>
    <property type="project" value="UniProtKB-UniPathway"/>
</dbReference>
<keyword evidence="8" id="KW-1185">Reference proteome</keyword>
<dbReference type="SUPFAM" id="SSF48208">
    <property type="entry name" value="Six-hairpin glycosidases"/>
    <property type="match status" value="1"/>
</dbReference>
<keyword evidence="3 5" id="KW-0321">Glycogen metabolism</keyword>